<protein>
    <submittedName>
        <fullName evidence="1">Uncharacterized protein</fullName>
    </submittedName>
</protein>
<sequence>MASASTEGKGKILLKDSSLYRPDLIGPYVDDLFASPLFPRVELDKLLDSPPRSEAAVTRLTKEETDHVITTLAALSAMASSYKENSGPDKENEELEARLRLGLCRLLTSGHEVEARMDLDMVRDQLYRRKIAREKVSLRAGSTEAWGEGRTEQGSGRSEKEMHMTIKALKGLEIACIRMGKDQEAGRYRRWREQQRTDAPHTV</sequence>
<dbReference type="InParanoid" id="A0A316YLZ0"/>
<organism evidence="1 2">
    <name type="scientific">Acaromyces ingoldii</name>
    <dbReference type="NCBI Taxonomy" id="215250"/>
    <lineage>
        <taxon>Eukaryota</taxon>
        <taxon>Fungi</taxon>
        <taxon>Dikarya</taxon>
        <taxon>Basidiomycota</taxon>
        <taxon>Ustilaginomycotina</taxon>
        <taxon>Exobasidiomycetes</taxon>
        <taxon>Exobasidiales</taxon>
        <taxon>Cryptobasidiaceae</taxon>
        <taxon>Acaromyces</taxon>
    </lineage>
</organism>
<dbReference type="EMBL" id="KZ819636">
    <property type="protein sequence ID" value="PWN90086.1"/>
    <property type="molecule type" value="Genomic_DNA"/>
</dbReference>
<dbReference type="RefSeq" id="XP_025377284.1">
    <property type="nucleotide sequence ID" value="XM_025524029.1"/>
</dbReference>
<name>A0A316YLZ0_9BASI</name>
<keyword evidence="2" id="KW-1185">Reference proteome</keyword>
<dbReference type="Proteomes" id="UP000245768">
    <property type="component" value="Unassembled WGS sequence"/>
</dbReference>
<evidence type="ECO:0000313" key="2">
    <source>
        <dbReference type="Proteomes" id="UP000245768"/>
    </source>
</evidence>
<accession>A0A316YLZ0</accession>
<dbReference type="GeneID" id="37045945"/>
<dbReference type="AlphaFoldDB" id="A0A316YLZ0"/>
<gene>
    <name evidence="1" type="ORF">FA10DRAFT_285799</name>
</gene>
<proteinExistence type="predicted"/>
<evidence type="ECO:0000313" key="1">
    <source>
        <dbReference type="EMBL" id="PWN90086.1"/>
    </source>
</evidence>
<reference evidence="1 2" key="1">
    <citation type="journal article" date="2018" name="Mol. Biol. Evol.">
        <title>Broad Genomic Sampling Reveals a Smut Pathogenic Ancestry of the Fungal Clade Ustilaginomycotina.</title>
        <authorList>
            <person name="Kijpornyongpan T."/>
            <person name="Mondo S.J."/>
            <person name="Barry K."/>
            <person name="Sandor L."/>
            <person name="Lee J."/>
            <person name="Lipzen A."/>
            <person name="Pangilinan J."/>
            <person name="LaButti K."/>
            <person name="Hainaut M."/>
            <person name="Henrissat B."/>
            <person name="Grigoriev I.V."/>
            <person name="Spatafora J.W."/>
            <person name="Aime M.C."/>
        </authorList>
    </citation>
    <scope>NUCLEOTIDE SEQUENCE [LARGE SCALE GENOMIC DNA]</scope>
    <source>
        <strain evidence="1 2">MCA 4198</strain>
    </source>
</reference>